<evidence type="ECO:0000313" key="3">
    <source>
        <dbReference type="Proteomes" id="UP000603904"/>
    </source>
</evidence>
<dbReference type="InterPro" id="IPR058548">
    <property type="entry name" value="MlaB-like_STAS"/>
</dbReference>
<dbReference type="SUPFAM" id="SSF52091">
    <property type="entry name" value="SpoIIaa-like"/>
    <property type="match status" value="1"/>
</dbReference>
<evidence type="ECO:0000259" key="1">
    <source>
        <dbReference type="PROSITE" id="PS50801"/>
    </source>
</evidence>
<dbReference type="PROSITE" id="PS50801">
    <property type="entry name" value="STAS"/>
    <property type="match status" value="1"/>
</dbReference>
<proteinExistence type="predicted"/>
<reference evidence="2 3" key="1">
    <citation type="submission" date="2021-01" db="EMBL/GenBank/DDBJ databases">
        <title>Whole genome shotgun sequence of Microbispora corallina NBRC 16416.</title>
        <authorList>
            <person name="Komaki H."/>
            <person name="Tamura T."/>
        </authorList>
    </citation>
    <scope>NUCLEOTIDE SEQUENCE [LARGE SCALE GENOMIC DNA]</scope>
    <source>
        <strain evidence="2 3">NBRC 16416</strain>
    </source>
</reference>
<dbReference type="Pfam" id="PF13466">
    <property type="entry name" value="STAS_2"/>
    <property type="match status" value="1"/>
</dbReference>
<sequence>MAFSDEAELEPVLAPYVSEGLAGGDRVLYLTDVTHPAVAIGLLRGWGVDTGCHVAARRLDVRRIEVYDADTMLGDLTEAARLARADGYRALRVTAEMSWGLREGADRLADFESRVHGLFSTGTALGLCQYDRRLFPPVVLSDLYRIHQEPDSDLEFDGALLRIRRTVEPAGIRVEGDVEASTLEPLTRSLRAAASRGRGDVHVDLGGVSFIDLSGLRALLETAGSLGSRRSLVLERVPDHVRELILLIGWDGTPGLRLGGSDRR</sequence>
<dbReference type="Pfam" id="PF14417">
    <property type="entry name" value="MEDS"/>
    <property type="match status" value="1"/>
</dbReference>
<dbReference type="EMBL" id="BOOC01000039">
    <property type="protein sequence ID" value="GIH43419.1"/>
    <property type="molecule type" value="Genomic_DNA"/>
</dbReference>
<protein>
    <recommendedName>
        <fullName evidence="1">STAS domain-containing protein</fullName>
    </recommendedName>
</protein>
<dbReference type="InterPro" id="IPR025847">
    <property type="entry name" value="MEDS_domain"/>
</dbReference>
<dbReference type="CDD" id="cd07043">
    <property type="entry name" value="STAS_anti-anti-sigma_factors"/>
    <property type="match status" value="1"/>
</dbReference>
<evidence type="ECO:0000313" key="2">
    <source>
        <dbReference type="EMBL" id="GIH43419.1"/>
    </source>
</evidence>
<organism evidence="2 3">
    <name type="scientific">Microbispora corallina</name>
    <dbReference type="NCBI Taxonomy" id="83302"/>
    <lineage>
        <taxon>Bacteria</taxon>
        <taxon>Bacillati</taxon>
        <taxon>Actinomycetota</taxon>
        <taxon>Actinomycetes</taxon>
        <taxon>Streptosporangiales</taxon>
        <taxon>Streptosporangiaceae</taxon>
        <taxon>Microbispora</taxon>
    </lineage>
</organism>
<dbReference type="InterPro" id="IPR036513">
    <property type="entry name" value="STAS_dom_sf"/>
</dbReference>
<comment type="caution">
    <text evidence="2">The sequence shown here is derived from an EMBL/GenBank/DDBJ whole genome shotgun (WGS) entry which is preliminary data.</text>
</comment>
<dbReference type="Proteomes" id="UP000603904">
    <property type="component" value="Unassembled WGS sequence"/>
</dbReference>
<gene>
    <name evidence="2" type="ORF">Mco01_64190</name>
</gene>
<feature type="domain" description="STAS" evidence="1">
    <location>
        <begin position="172"/>
        <end position="264"/>
    </location>
</feature>
<dbReference type="Gene3D" id="3.30.750.24">
    <property type="entry name" value="STAS domain"/>
    <property type="match status" value="1"/>
</dbReference>
<dbReference type="InterPro" id="IPR002645">
    <property type="entry name" value="STAS_dom"/>
</dbReference>
<keyword evidence="3" id="KW-1185">Reference proteome</keyword>
<accession>A0ABQ4G8S2</accession>
<name>A0ABQ4G8S2_9ACTN</name>